<dbReference type="GO" id="GO:0042277">
    <property type="term" value="F:peptide binding"/>
    <property type="evidence" value="ECO:0007669"/>
    <property type="project" value="TreeGrafter"/>
</dbReference>
<comment type="subcellular location">
    <subcellularLocation>
        <location evidence="1">Cell membrane</location>
        <topology evidence="1">Multi-pass membrane protein</topology>
    </subcellularLocation>
</comment>
<keyword evidence="3" id="KW-0675">Receptor</keyword>
<evidence type="ECO:0000256" key="4">
    <source>
        <dbReference type="SAM" id="Phobius"/>
    </source>
</evidence>
<evidence type="ECO:0000256" key="2">
    <source>
        <dbReference type="ARBA" id="ARBA00022475"/>
    </source>
</evidence>
<dbReference type="Gene3D" id="1.20.1070.10">
    <property type="entry name" value="Rhodopsin 7-helix transmembrane proteins"/>
    <property type="match status" value="2"/>
</dbReference>
<feature type="transmembrane region" description="Helical" evidence="4">
    <location>
        <begin position="57"/>
        <end position="81"/>
    </location>
</feature>
<proteinExistence type="predicted"/>
<reference evidence="5 6" key="1">
    <citation type="submission" date="2021-06" db="EMBL/GenBank/DDBJ databases">
        <title>Caerostris extrusa draft genome.</title>
        <authorList>
            <person name="Kono N."/>
            <person name="Arakawa K."/>
        </authorList>
    </citation>
    <scope>NUCLEOTIDE SEQUENCE [LARGE SCALE GENOMIC DNA]</scope>
</reference>
<dbReference type="PANTHER" id="PTHR24241">
    <property type="entry name" value="NEUROPEPTIDE RECEPTOR-RELATED G-PROTEIN COUPLED RECEPTOR"/>
    <property type="match status" value="1"/>
</dbReference>
<keyword evidence="2" id="KW-1003">Cell membrane</keyword>
<dbReference type="EMBL" id="BPLR01014731">
    <property type="protein sequence ID" value="GIY70889.1"/>
    <property type="molecule type" value="Genomic_DNA"/>
</dbReference>
<organism evidence="5 6">
    <name type="scientific">Caerostris extrusa</name>
    <name type="common">Bark spider</name>
    <name type="synonym">Caerostris bankana</name>
    <dbReference type="NCBI Taxonomy" id="172846"/>
    <lineage>
        <taxon>Eukaryota</taxon>
        <taxon>Metazoa</taxon>
        <taxon>Ecdysozoa</taxon>
        <taxon>Arthropoda</taxon>
        <taxon>Chelicerata</taxon>
        <taxon>Arachnida</taxon>
        <taxon>Araneae</taxon>
        <taxon>Araneomorphae</taxon>
        <taxon>Entelegynae</taxon>
        <taxon>Araneoidea</taxon>
        <taxon>Araneidae</taxon>
        <taxon>Caerostris</taxon>
    </lineage>
</organism>
<dbReference type="AlphaFoldDB" id="A0AAV4VM55"/>
<accession>A0AAV4VM55</accession>
<dbReference type="Proteomes" id="UP001054945">
    <property type="component" value="Unassembled WGS sequence"/>
</dbReference>
<dbReference type="GO" id="GO:0005886">
    <property type="term" value="C:plasma membrane"/>
    <property type="evidence" value="ECO:0007669"/>
    <property type="project" value="UniProtKB-SubCell"/>
</dbReference>
<keyword evidence="6" id="KW-1185">Reference proteome</keyword>
<name>A0AAV4VM55_CAEEX</name>
<dbReference type="SUPFAM" id="SSF81321">
    <property type="entry name" value="Family A G protein-coupled receptor-like"/>
    <property type="match status" value="1"/>
</dbReference>
<evidence type="ECO:0000256" key="3">
    <source>
        <dbReference type="ARBA" id="ARBA00023170"/>
    </source>
</evidence>
<evidence type="ECO:0000313" key="5">
    <source>
        <dbReference type="EMBL" id="GIY70889.1"/>
    </source>
</evidence>
<sequence length="163" mass="18905">MEEFIIQVFAPIAQWLGASNSCINPVLYAFFNAKLKSWFQGSTFWKKSHAVLPTVAIWYKLCVIIFYLLPLFIILLCYGSLWLKVWRRKLSGGHPQQWVGAQVKDQDYQDAVRRGDGLHGFLAATLCHFARIKVGDPYPENSMEEFITMLDVHDYQKTVWRNS</sequence>
<gene>
    <name evidence="5" type="ORF">CEXT_517651</name>
</gene>
<dbReference type="PANTHER" id="PTHR24241:SF76">
    <property type="entry name" value="NEUROPEPTIDE SIFAMIDE RECEPTOR"/>
    <property type="match status" value="1"/>
</dbReference>
<evidence type="ECO:0000256" key="1">
    <source>
        <dbReference type="ARBA" id="ARBA00004651"/>
    </source>
</evidence>
<keyword evidence="4" id="KW-0812">Transmembrane</keyword>
<dbReference type="GO" id="GO:0004930">
    <property type="term" value="F:G protein-coupled receptor activity"/>
    <property type="evidence" value="ECO:0007669"/>
    <property type="project" value="TreeGrafter"/>
</dbReference>
<keyword evidence="4" id="KW-1133">Transmembrane helix</keyword>
<evidence type="ECO:0008006" key="7">
    <source>
        <dbReference type="Google" id="ProtNLM"/>
    </source>
</evidence>
<evidence type="ECO:0000313" key="6">
    <source>
        <dbReference type="Proteomes" id="UP001054945"/>
    </source>
</evidence>
<keyword evidence="4" id="KW-0472">Membrane</keyword>
<dbReference type="GO" id="GO:0032870">
    <property type="term" value="P:cellular response to hormone stimulus"/>
    <property type="evidence" value="ECO:0007669"/>
    <property type="project" value="TreeGrafter"/>
</dbReference>
<comment type="caution">
    <text evidence="5">The sequence shown here is derived from an EMBL/GenBank/DDBJ whole genome shotgun (WGS) entry which is preliminary data.</text>
</comment>
<protein>
    <recommendedName>
        <fullName evidence="7">G-protein coupled receptors family 1 profile domain-containing protein</fullName>
    </recommendedName>
</protein>